<evidence type="ECO:0000313" key="1">
    <source>
        <dbReference type="EMBL" id="KAH0454371.1"/>
    </source>
</evidence>
<comment type="caution">
    <text evidence="1">The sequence shown here is derived from an EMBL/GenBank/DDBJ whole genome shotgun (WGS) entry which is preliminary data.</text>
</comment>
<proteinExistence type="predicted"/>
<protein>
    <submittedName>
        <fullName evidence="1">Uncharacterized protein</fullName>
    </submittedName>
</protein>
<evidence type="ECO:0000313" key="2">
    <source>
        <dbReference type="Proteomes" id="UP000775213"/>
    </source>
</evidence>
<organism evidence="1 2">
    <name type="scientific">Dendrobium chrysotoxum</name>
    <name type="common">Orchid</name>
    <dbReference type="NCBI Taxonomy" id="161865"/>
    <lineage>
        <taxon>Eukaryota</taxon>
        <taxon>Viridiplantae</taxon>
        <taxon>Streptophyta</taxon>
        <taxon>Embryophyta</taxon>
        <taxon>Tracheophyta</taxon>
        <taxon>Spermatophyta</taxon>
        <taxon>Magnoliopsida</taxon>
        <taxon>Liliopsida</taxon>
        <taxon>Asparagales</taxon>
        <taxon>Orchidaceae</taxon>
        <taxon>Epidendroideae</taxon>
        <taxon>Malaxideae</taxon>
        <taxon>Dendrobiinae</taxon>
        <taxon>Dendrobium</taxon>
    </lineage>
</organism>
<accession>A0AAV7GE58</accession>
<reference evidence="1 2" key="1">
    <citation type="journal article" date="2021" name="Hortic Res">
        <title>Chromosome-scale assembly of the Dendrobium chrysotoxum genome enhances the understanding of orchid evolution.</title>
        <authorList>
            <person name="Zhang Y."/>
            <person name="Zhang G.Q."/>
            <person name="Zhang D."/>
            <person name="Liu X.D."/>
            <person name="Xu X.Y."/>
            <person name="Sun W.H."/>
            <person name="Yu X."/>
            <person name="Zhu X."/>
            <person name="Wang Z.W."/>
            <person name="Zhao X."/>
            <person name="Zhong W.Y."/>
            <person name="Chen H."/>
            <person name="Yin W.L."/>
            <person name="Huang T."/>
            <person name="Niu S.C."/>
            <person name="Liu Z.J."/>
        </authorList>
    </citation>
    <scope>NUCLEOTIDE SEQUENCE [LARGE SCALE GENOMIC DNA]</scope>
    <source>
        <strain evidence="1">Lindl</strain>
    </source>
</reference>
<dbReference type="Proteomes" id="UP000775213">
    <property type="component" value="Unassembled WGS sequence"/>
</dbReference>
<sequence length="96" mass="11633">MIRYPIQNTRKFIMKLLNIYMKTNRTNLTAEFLYANIWREPYLERKQTGLLLKINKNICQNLGLNLVMLFSYNQDVKFCCKFYTYVVNMNILVFKC</sequence>
<dbReference type="EMBL" id="JAGFBR010000015">
    <property type="protein sequence ID" value="KAH0454371.1"/>
    <property type="molecule type" value="Genomic_DNA"/>
</dbReference>
<keyword evidence="2" id="KW-1185">Reference proteome</keyword>
<gene>
    <name evidence="1" type="ORF">IEQ34_016295</name>
</gene>
<name>A0AAV7GE58_DENCH</name>
<dbReference type="AlphaFoldDB" id="A0AAV7GE58"/>